<comment type="caution">
    <text evidence="3">The sequence shown here is derived from an EMBL/GenBank/DDBJ whole genome shotgun (WGS) entry which is preliminary data.</text>
</comment>
<gene>
    <name evidence="3" type="ORF">ATL17_0913</name>
</gene>
<reference evidence="3 4" key="1">
    <citation type="submission" date="2019-03" db="EMBL/GenBank/DDBJ databases">
        <title>Genomic Encyclopedia of Type Strains, Phase III (KMG-III): the genomes of soil and plant-associated and newly described type strains.</title>
        <authorList>
            <person name="Whitman W."/>
        </authorList>
    </citation>
    <scope>NUCLEOTIDE SEQUENCE [LARGE SCALE GENOMIC DNA]</scope>
    <source>
        <strain evidence="3 4">CGMCC 1.7002</strain>
    </source>
</reference>
<dbReference type="RefSeq" id="WP_133571565.1">
    <property type="nucleotide sequence ID" value="NZ_SNYR01000001.1"/>
</dbReference>
<feature type="signal peptide" evidence="2">
    <location>
        <begin position="1"/>
        <end position="30"/>
    </location>
</feature>
<evidence type="ECO:0000256" key="1">
    <source>
        <dbReference type="SAM" id="Phobius"/>
    </source>
</evidence>
<proteinExistence type="predicted"/>
<dbReference type="Proteomes" id="UP000295391">
    <property type="component" value="Unassembled WGS sequence"/>
</dbReference>
<feature type="transmembrane region" description="Helical" evidence="1">
    <location>
        <begin position="40"/>
        <end position="59"/>
    </location>
</feature>
<accession>A0A4R6VVU2</accession>
<keyword evidence="2" id="KW-0732">Signal</keyword>
<keyword evidence="1" id="KW-1133">Transmembrane helix</keyword>
<protein>
    <recommendedName>
        <fullName evidence="5">Secreted protein</fullName>
    </recommendedName>
</protein>
<evidence type="ECO:0008006" key="5">
    <source>
        <dbReference type="Google" id="ProtNLM"/>
    </source>
</evidence>
<dbReference type="AlphaFoldDB" id="A0A4R6VVU2"/>
<feature type="chain" id="PRO_5020974516" description="Secreted protein" evidence="2">
    <location>
        <begin position="31"/>
        <end position="83"/>
    </location>
</feature>
<dbReference type="OrthoDB" id="9954321at2"/>
<dbReference type="EMBL" id="SNYR01000001">
    <property type="protein sequence ID" value="TDQ66907.1"/>
    <property type="molecule type" value="Genomic_DNA"/>
</dbReference>
<sequence>MKKQSKILTALTIGFGLFLSAGAVASPALAATDHPADQVALGIIIPALVICLAIIVELWRTTAAPKRRTSPVRTQENKNRSSK</sequence>
<keyword evidence="1" id="KW-0472">Membrane</keyword>
<name>A0A4R6VVU2_9HYPH</name>
<keyword evidence="4" id="KW-1185">Reference proteome</keyword>
<evidence type="ECO:0000313" key="3">
    <source>
        <dbReference type="EMBL" id="TDQ66907.1"/>
    </source>
</evidence>
<evidence type="ECO:0000256" key="2">
    <source>
        <dbReference type="SAM" id="SignalP"/>
    </source>
</evidence>
<keyword evidence="1" id="KW-0812">Transmembrane</keyword>
<organism evidence="3 4">
    <name type="scientific">Maritalea mobilis</name>
    <dbReference type="NCBI Taxonomy" id="483324"/>
    <lineage>
        <taxon>Bacteria</taxon>
        <taxon>Pseudomonadati</taxon>
        <taxon>Pseudomonadota</taxon>
        <taxon>Alphaproteobacteria</taxon>
        <taxon>Hyphomicrobiales</taxon>
        <taxon>Devosiaceae</taxon>
        <taxon>Maritalea</taxon>
    </lineage>
</organism>
<evidence type="ECO:0000313" key="4">
    <source>
        <dbReference type="Proteomes" id="UP000295391"/>
    </source>
</evidence>